<evidence type="ECO:0000313" key="2">
    <source>
        <dbReference type="Proteomes" id="UP001239111"/>
    </source>
</evidence>
<name>A0ACC2NFE0_9HYME</name>
<dbReference type="Proteomes" id="UP001239111">
    <property type="component" value="Chromosome 3"/>
</dbReference>
<organism evidence="1 2">
    <name type="scientific">Eretmocerus hayati</name>
    <dbReference type="NCBI Taxonomy" id="131215"/>
    <lineage>
        <taxon>Eukaryota</taxon>
        <taxon>Metazoa</taxon>
        <taxon>Ecdysozoa</taxon>
        <taxon>Arthropoda</taxon>
        <taxon>Hexapoda</taxon>
        <taxon>Insecta</taxon>
        <taxon>Pterygota</taxon>
        <taxon>Neoptera</taxon>
        <taxon>Endopterygota</taxon>
        <taxon>Hymenoptera</taxon>
        <taxon>Apocrita</taxon>
        <taxon>Proctotrupomorpha</taxon>
        <taxon>Chalcidoidea</taxon>
        <taxon>Aphelinidae</taxon>
        <taxon>Aphelininae</taxon>
        <taxon>Eretmocerus</taxon>
    </lineage>
</organism>
<keyword evidence="2" id="KW-1185">Reference proteome</keyword>
<evidence type="ECO:0000313" key="1">
    <source>
        <dbReference type="EMBL" id="KAJ8669049.1"/>
    </source>
</evidence>
<comment type="caution">
    <text evidence="1">The sequence shown here is derived from an EMBL/GenBank/DDBJ whole genome shotgun (WGS) entry which is preliminary data.</text>
</comment>
<gene>
    <name evidence="1" type="ORF">QAD02_000308</name>
</gene>
<dbReference type="EMBL" id="CM056743">
    <property type="protein sequence ID" value="KAJ8669049.1"/>
    <property type="molecule type" value="Genomic_DNA"/>
</dbReference>
<accession>A0ACC2NFE0</accession>
<sequence length="138" mass="15749">MRGGIAAIKNDVEGEARNTDYKPSLEILGLKSQDHKQIKDEQDPIKILKKLKDTRRAELNVTDTSVRTTLYNLRMRRGEKVVEFCERFDTIIREHGTCANEHPLQPHEKRSAFYQATAPIFEALAGEEASRSTLRQAP</sequence>
<reference evidence="1" key="1">
    <citation type="submission" date="2023-04" db="EMBL/GenBank/DDBJ databases">
        <title>A chromosome-level genome assembly of the parasitoid wasp Eretmocerus hayati.</title>
        <authorList>
            <person name="Zhong Y."/>
            <person name="Liu S."/>
            <person name="Liu Y."/>
        </authorList>
    </citation>
    <scope>NUCLEOTIDE SEQUENCE</scope>
    <source>
        <strain evidence="1">ZJU_SS_LIU_2023</strain>
    </source>
</reference>
<protein>
    <submittedName>
        <fullName evidence="1">Uncharacterized protein</fullName>
    </submittedName>
</protein>
<proteinExistence type="predicted"/>